<accession>A0A8H4TTW3</accession>
<evidence type="ECO:0000313" key="2">
    <source>
        <dbReference type="EMBL" id="KAF4963967.1"/>
    </source>
</evidence>
<reference evidence="2" key="2">
    <citation type="submission" date="2020-05" db="EMBL/GenBank/DDBJ databases">
        <authorList>
            <person name="Kim H.-S."/>
            <person name="Proctor R.H."/>
            <person name="Brown D.W."/>
        </authorList>
    </citation>
    <scope>NUCLEOTIDE SEQUENCE</scope>
    <source>
        <strain evidence="2">NRRL 20472</strain>
    </source>
</reference>
<keyword evidence="3" id="KW-1185">Reference proteome</keyword>
<dbReference type="Proteomes" id="UP000622797">
    <property type="component" value="Unassembled WGS sequence"/>
</dbReference>
<feature type="compositionally biased region" description="Basic residues" evidence="1">
    <location>
        <begin position="1"/>
        <end position="11"/>
    </location>
</feature>
<dbReference type="AlphaFoldDB" id="A0A8H4TTW3"/>
<evidence type="ECO:0000256" key="1">
    <source>
        <dbReference type="SAM" id="MobiDB-lite"/>
    </source>
</evidence>
<name>A0A8H4TTW3_9HYPO</name>
<dbReference type="EMBL" id="JABEXW010000438">
    <property type="protein sequence ID" value="KAF4963967.1"/>
    <property type="molecule type" value="Genomic_DNA"/>
</dbReference>
<proteinExistence type="predicted"/>
<organism evidence="2 3">
    <name type="scientific">Fusarium sarcochroum</name>
    <dbReference type="NCBI Taxonomy" id="1208366"/>
    <lineage>
        <taxon>Eukaryota</taxon>
        <taxon>Fungi</taxon>
        <taxon>Dikarya</taxon>
        <taxon>Ascomycota</taxon>
        <taxon>Pezizomycotina</taxon>
        <taxon>Sordariomycetes</taxon>
        <taxon>Hypocreomycetidae</taxon>
        <taxon>Hypocreales</taxon>
        <taxon>Nectriaceae</taxon>
        <taxon>Fusarium</taxon>
        <taxon>Fusarium lateritium species complex</taxon>
    </lineage>
</organism>
<gene>
    <name evidence="2" type="ORF">FSARC_8069</name>
</gene>
<sequence length="105" mass="11508">MPHRSVPKGRRGSVSPKRQRSGSTSPNKDAPADTDEAEVREMVMRASMNLDMTQAKNQASSFRTSCLDNANACAVSGKGSSWYFNSDIGPALHACHILEQKQYHL</sequence>
<comment type="caution">
    <text evidence="2">The sequence shown here is derived from an EMBL/GenBank/DDBJ whole genome shotgun (WGS) entry which is preliminary data.</text>
</comment>
<evidence type="ECO:0000313" key="3">
    <source>
        <dbReference type="Proteomes" id="UP000622797"/>
    </source>
</evidence>
<reference evidence="2" key="1">
    <citation type="journal article" date="2020" name="BMC Genomics">
        <title>Correction to: Identification and distribution of gene clusters required for synthesis of sphingolipid metabolism inhibitors in diverse species of the filamentous fungus Fusarium.</title>
        <authorList>
            <person name="Kim H.S."/>
            <person name="Lohmar J.M."/>
            <person name="Busman M."/>
            <person name="Brown D.W."/>
            <person name="Naumann T.A."/>
            <person name="Divon H.H."/>
            <person name="Lysoe E."/>
            <person name="Uhlig S."/>
            <person name="Proctor R.H."/>
        </authorList>
    </citation>
    <scope>NUCLEOTIDE SEQUENCE</scope>
    <source>
        <strain evidence="2">NRRL 20472</strain>
    </source>
</reference>
<dbReference type="OrthoDB" id="2142759at2759"/>
<feature type="region of interest" description="Disordered" evidence="1">
    <location>
        <begin position="1"/>
        <end position="36"/>
    </location>
</feature>
<protein>
    <submittedName>
        <fullName evidence="2">Uncharacterized protein</fullName>
    </submittedName>
</protein>